<dbReference type="InterPro" id="IPR036388">
    <property type="entry name" value="WH-like_DNA-bd_sf"/>
</dbReference>
<dbReference type="Pfam" id="PF00455">
    <property type="entry name" value="DeoRC"/>
    <property type="match status" value="1"/>
</dbReference>
<dbReference type="SMART" id="SM01134">
    <property type="entry name" value="DeoRC"/>
    <property type="match status" value="1"/>
</dbReference>
<dbReference type="SUPFAM" id="SSF100950">
    <property type="entry name" value="NagB/RpiA/CoA transferase-like"/>
    <property type="match status" value="1"/>
</dbReference>
<protein>
    <submittedName>
        <fullName evidence="5">Transcriptional regulator, DeoR family</fullName>
    </submittedName>
</protein>
<dbReference type="PROSITE" id="PS51000">
    <property type="entry name" value="HTH_DEOR_2"/>
    <property type="match status" value="1"/>
</dbReference>
<dbReference type="InterPro" id="IPR018356">
    <property type="entry name" value="Tscrpt_reg_HTH_DeoR_CS"/>
</dbReference>
<dbReference type="Pfam" id="PF08220">
    <property type="entry name" value="HTH_DeoR"/>
    <property type="match status" value="1"/>
</dbReference>
<dbReference type="STRING" id="1121322.SAMN02745136_03626"/>
<dbReference type="AlphaFoldDB" id="A0A1M6W8N4"/>
<dbReference type="InterPro" id="IPR036390">
    <property type="entry name" value="WH_DNA-bd_sf"/>
</dbReference>
<proteinExistence type="predicted"/>
<dbReference type="InterPro" id="IPR050313">
    <property type="entry name" value="Carb_Metab_HTH_regulators"/>
</dbReference>
<dbReference type="PRINTS" id="PR00037">
    <property type="entry name" value="HTHLACR"/>
</dbReference>
<name>A0A1M6W8N4_9FIRM</name>
<gene>
    <name evidence="5" type="ORF">SAMN02745136_03626</name>
</gene>
<keyword evidence="3" id="KW-0804">Transcription</keyword>
<evidence type="ECO:0000313" key="5">
    <source>
        <dbReference type="EMBL" id="SHK90124.1"/>
    </source>
</evidence>
<evidence type="ECO:0000256" key="2">
    <source>
        <dbReference type="ARBA" id="ARBA00023125"/>
    </source>
</evidence>
<organism evidence="5 6">
    <name type="scientific">Anaerocolumna jejuensis DSM 15929</name>
    <dbReference type="NCBI Taxonomy" id="1121322"/>
    <lineage>
        <taxon>Bacteria</taxon>
        <taxon>Bacillati</taxon>
        <taxon>Bacillota</taxon>
        <taxon>Clostridia</taxon>
        <taxon>Lachnospirales</taxon>
        <taxon>Lachnospiraceae</taxon>
        <taxon>Anaerocolumna</taxon>
    </lineage>
</organism>
<dbReference type="RefSeq" id="WP_073278255.1">
    <property type="nucleotide sequence ID" value="NZ_FRAC01000019.1"/>
</dbReference>
<evidence type="ECO:0000256" key="1">
    <source>
        <dbReference type="ARBA" id="ARBA00023015"/>
    </source>
</evidence>
<dbReference type="InterPro" id="IPR014036">
    <property type="entry name" value="DeoR-like_C"/>
</dbReference>
<evidence type="ECO:0000256" key="3">
    <source>
        <dbReference type="ARBA" id="ARBA00023163"/>
    </source>
</evidence>
<dbReference type="SUPFAM" id="SSF46785">
    <property type="entry name" value="Winged helix' DNA-binding domain"/>
    <property type="match status" value="1"/>
</dbReference>
<dbReference type="InterPro" id="IPR001034">
    <property type="entry name" value="DeoR_HTH"/>
</dbReference>
<reference evidence="5 6" key="1">
    <citation type="submission" date="2016-11" db="EMBL/GenBank/DDBJ databases">
        <authorList>
            <person name="Jaros S."/>
            <person name="Januszkiewicz K."/>
            <person name="Wedrychowicz H."/>
        </authorList>
    </citation>
    <scope>NUCLEOTIDE SEQUENCE [LARGE SCALE GENOMIC DNA]</scope>
    <source>
        <strain evidence="5 6">DSM 15929</strain>
    </source>
</reference>
<accession>A0A1M6W8N4</accession>
<dbReference type="OrthoDB" id="9797223at2"/>
<dbReference type="SMART" id="SM00420">
    <property type="entry name" value="HTH_DEOR"/>
    <property type="match status" value="1"/>
</dbReference>
<evidence type="ECO:0000313" key="6">
    <source>
        <dbReference type="Proteomes" id="UP000184386"/>
    </source>
</evidence>
<keyword evidence="6" id="KW-1185">Reference proteome</keyword>
<keyword evidence="1" id="KW-0805">Transcription regulation</keyword>
<dbReference type="GO" id="GO:0003700">
    <property type="term" value="F:DNA-binding transcription factor activity"/>
    <property type="evidence" value="ECO:0007669"/>
    <property type="project" value="InterPro"/>
</dbReference>
<dbReference type="Gene3D" id="1.10.10.10">
    <property type="entry name" value="Winged helix-like DNA-binding domain superfamily/Winged helix DNA-binding domain"/>
    <property type="match status" value="1"/>
</dbReference>
<dbReference type="GO" id="GO:0003677">
    <property type="term" value="F:DNA binding"/>
    <property type="evidence" value="ECO:0007669"/>
    <property type="project" value="UniProtKB-KW"/>
</dbReference>
<dbReference type="PANTHER" id="PTHR30363:SF44">
    <property type="entry name" value="AGA OPERON TRANSCRIPTIONAL REPRESSOR-RELATED"/>
    <property type="match status" value="1"/>
</dbReference>
<evidence type="ECO:0000259" key="4">
    <source>
        <dbReference type="PROSITE" id="PS51000"/>
    </source>
</evidence>
<sequence>MLPVERLNRIKKIISDKKQIDVLTLSQELNVTEATIRRDLEKLENENFLKRTHGGAVLNDASIAVSNLFDINEKDDSSYKVISKIASKFVNNNEVIFLGPGITSRYIVRAFDDKINLMVVTTDLLVASDCAQFCPQVKIFLPGGELNSSNLQLSGRITDTSLKSFYFDSAFFDIDGITLERGYSASSLVKAYIIQDVVTISKQNFAVCTHNNFDTESAAIVGNINMFDNIISNEYAPQKFKEYYFMNNKRFFATFDAFRS</sequence>
<dbReference type="Proteomes" id="UP000184386">
    <property type="component" value="Unassembled WGS sequence"/>
</dbReference>
<dbReference type="PROSITE" id="PS00894">
    <property type="entry name" value="HTH_DEOR_1"/>
    <property type="match status" value="1"/>
</dbReference>
<dbReference type="EMBL" id="FRAC01000019">
    <property type="protein sequence ID" value="SHK90124.1"/>
    <property type="molecule type" value="Genomic_DNA"/>
</dbReference>
<keyword evidence="2" id="KW-0238">DNA-binding</keyword>
<feature type="domain" description="HTH deoR-type" evidence="4">
    <location>
        <begin position="3"/>
        <end position="58"/>
    </location>
</feature>
<dbReference type="InterPro" id="IPR037171">
    <property type="entry name" value="NagB/RpiA_transferase-like"/>
</dbReference>
<dbReference type="PANTHER" id="PTHR30363">
    <property type="entry name" value="HTH-TYPE TRANSCRIPTIONAL REGULATOR SRLR-RELATED"/>
    <property type="match status" value="1"/>
</dbReference>